<feature type="non-terminal residue" evidence="1">
    <location>
        <position position="202"/>
    </location>
</feature>
<reference evidence="1" key="1">
    <citation type="submission" date="2021-04" db="EMBL/GenBank/DDBJ databases">
        <authorList>
            <consortium name="Molecular Ecology Group"/>
        </authorList>
    </citation>
    <scope>NUCLEOTIDE SEQUENCE</scope>
</reference>
<keyword evidence="2" id="KW-1185">Reference proteome</keyword>
<sequence length="202" mass="22535">EHGIATAEKLAKFLEKLSNENTDVINNVATVQVNAISKLLNVVAAHGEDISVLNETIVPDKHNLTQKNIHQSTLATQSFVNIANVLLNSMNKVNTNITVTTEFMHFIVAWENVSKDTSIAVNSDSASFSIPTTHAGLVKNEIVESEIEVFKKNPYGWTADRVHGNMSVVKVRLIRQNKKYELRTGKDLFRFSKPADVFLNFQ</sequence>
<dbReference type="AlphaFoldDB" id="A0A8S3Z883"/>
<gene>
    <name evidence="1" type="ORF">CUNI_LOCUS8859</name>
</gene>
<name>A0A8S3Z883_9EUPU</name>
<evidence type="ECO:0000313" key="2">
    <source>
        <dbReference type="Proteomes" id="UP000678393"/>
    </source>
</evidence>
<dbReference type="EMBL" id="CAJHNH020001496">
    <property type="protein sequence ID" value="CAG5123301.1"/>
    <property type="molecule type" value="Genomic_DNA"/>
</dbReference>
<protein>
    <submittedName>
        <fullName evidence="1">Uncharacterized protein</fullName>
    </submittedName>
</protein>
<comment type="caution">
    <text evidence="1">The sequence shown here is derived from an EMBL/GenBank/DDBJ whole genome shotgun (WGS) entry which is preliminary data.</text>
</comment>
<feature type="non-terminal residue" evidence="1">
    <location>
        <position position="1"/>
    </location>
</feature>
<organism evidence="1 2">
    <name type="scientific">Candidula unifasciata</name>
    <dbReference type="NCBI Taxonomy" id="100452"/>
    <lineage>
        <taxon>Eukaryota</taxon>
        <taxon>Metazoa</taxon>
        <taxon>Spiralia</taxon>
        <taxon>Lophotrochozoa</taxon>
        <taxon>Mollusca</taxon>
        <taxon>Gastropoda</taxon>
        <taxon>Heterobranchia</taxon>
        <taxon>Euthyneura</taxon>
        <taxon>Panpulmonata</taxon>
        <taxon>Eupulmonata</taxon>
        <taxon>Stylommatophora</taxon>
        <taxon>Helicina</taxon>
        <taxon>Helicoidea</taxon>
        <taxon>Geomitridae</taxon>
        <taxon>Candidula</taxon>
    </lineage>
</organism>
<dbReference type="OrthoDB" id="6208868at2759"/>
<dbReference type="Proteomes" id="UP000678393">
    <property type="component" value="Unassembled WGS sequence"/>
</dbReference>
<proteinExistence type="predicted"/>
<evidence type="ECO:0000313" key="1">
    <source>
        <dbReference type="EMBL" id="CAG5123301.1"/>
    </source>
</evidence>
<accession>A0A8S3Z883</accession>